<dbReference type="InterPro" id="IPR018303">
    <property type="entry name" value="ATPase_P-typ_P_site"/>
</dbReference>
<feature type="domain" description="P-type ATPase A" evidence="14">
    <location>
        <begin position="307"/>
        <end position="399"/>
    </location>
</feature>
<evidence type="ECO:0000313" key="17">
    <source>
        <dbReference type="Proteomes" id="UP000645390"/>
    </source>
</evidence>
<protein>
    <submittedName>
        <fullName evidence="16">ATPase</fullName>
    </submittedName>
</protein>
<evidence type="ECO:0000256" key="6">
    <source>
        <dbReference type="ARBA" id="ARBA00022692"/>
    </source>
</evidence>
<dbReference type="CDD" id="cd00371">
    <property type="entry name" value="HMA"/>
    <property type="match status" value="1"/>
</dbReference>
<evidence type="ECO:0000259" key="14">
    <source>
        <dbReference type="Pfam" id="PF00122"/>
    </source>
</evidence>
<keyword evidence="10 13" id="KW-1133">Transmembrane helix</keyword>
<dbReference type="InterPro" id="IPR001757">
    <property type="entry name" value="P_typ_ATPase"/>
</dbReference>
<evidence type="ECO:0000313" key="16">
    <source>
        <dbReference type="EMBL" id="GGI24917.1"/>
    </source>
</evidence>
<proteinExistence type="inferred from homology"/>
<keyword evidence="11" id="KW-0406">Ion transport</keyword>
<dbReference type="SUPFAM" id="SSF81665">
    <property type="entry name" value="Calcium ATPase, transmembrane domain M"/>
    <property type="match status" value="1"/>
</dbReference>
<evidence type="ECO:0000259" key="15">
    <source>
        <dbReference type="Pfam" id="PF12156"/>
    </source>
</evidence>
<dbReference type="SUPFAM" id="SSF55008">
    <property type="entry name" value="HMA, heavy metal-associated domain"/>
    <property type="match status" value="1"/>
</dbReference>
<feature type="transmembrane region" description="Helical" evidence="13">
    <location>
        <begin position="452"/>
        <end position="478"/>
    </location>
</feature>
<dbReference type="Proteomes" id="UP000645390">
    <property type="component" value="Unassembled WGS sequence"/>
</dbReference>
<feature type="transmembrane region" description="Helical" evidence="13">
    <location>
        <begin position="763"/>
        <end position="789"/>
    </location>
</feature>
<evidence type="ECO:0000256" key="2">
    <source>
        <dbReference type="ARBA" id="ARBA00006024"/>
    </source>
</evidence>
<comment type="subcellular location">
    <subcellularLocation>
        <location evidence="1">Cell membrane</location>
        <topology evidence="1">Multi-pass membrane protein</topology>
    </subcellularLocation>
</comment>
<reference evidence="17" key="1">
    <citation type="journal article" date="2019" name="Int. J. Syst. Evol. Microbiol.">
        <title>The Global Catalogue of Microorganisms (GCM) 10K type strain sequencing project: providing services to taxonomists for standard genome sequencing and annotation.</title>
        <authorList>
            <consortium name="The Broad Institute Genomics Platform"/>
            <consortium name="The Broad Institute Genome Sequencing Center for Infectious Disease"/>
            <person name="Wu L."/>
            <person name="Ma J."/>
        </authorList>
    </citation>
    <scope>NUCLEOTIDE SEQUENCE [LARGE SCALE GENOMIC DNA]</scope>
    <source>
        <strain evidence="17">CCM 8939</strain>
    </source>
</reference>
<keyword evidence="8" id="KW-0460">Magnesium</keyword>
<keyword evidence="7" id="KW-0479">Metal-binding</keyword>
<evidence type="ECO:0000256" key="5">
    <source>
        <dbReference type="ARBA" id="ARBA00022553"/>
    </source>
</evidence>
<keyword evidence="5" id="KW-0597">Phosphoprotein</keyword>
<dbReference type="SUPFAM" id="SSF81653">
    <property type="entry name" value="Calcium ATPase, transduction domain A"/>
    <property type="match status" value="1"/>
</dbReference>
<dbReference type="InterPro" id="IPR023298">
    <property type="entry name" value="ATPase_P-typ_TM_dom_sf"/>
</dbReference>
<feature type="transmembrane region" description="Helical" evidence="13">
    <location>
        <begin position="174"/>
        <end position="194"/>
    </location>
</feature>
<organism evidence="16 17">
    <name type="scientific">Pedobacter mendelii</name>
    <dbReference type="NCBI Taxonomy" id="1908240"/>
    <lineage>
        <taxon>Bacteria</taxon>
        <taxon>Pseudomonadati</taxon>
        <taxon>Bacteroidota</taxon>
        <taxon>Sphingobacteriia</taxon>
        <taxon>Sphingobacteriales</taxon>
        <taxon>Sphingobacteriaceae</taxon>
        <taxon>Pedobacter</taxon>
    </lineage>
</organism>
<dbReference type="Pfam" id="PF00122">
    <property type="entry name" value="E1-E2_ATPase"/>
    <property type="match status" value="1"/>
</dbReference>
<dbReference type="EMBL" id="BMDJ01000003">
    <property type="protein sequence ID" value="GGI24917.1"/>
    <property type="molecule type" value="Genomic_DNA"/>
</dbReference>
<dbReference type="Pfam" id="PF12156">
    <property type="entry name" value="ATPase-cat_bd"/>
    <property type="match status" value="1"/>
</dbReference>
<sequence>MESKEKIVKKLVCYHCGEDLPKLKFEVGDKDFCCAGCMGVFKILSENNLCNYYAYNNNPGKQLKSENHLEYLDEPKIITQLLDYRHESSSIITFYIPAIHCSSCIWLLEHLYKINSAIFSSRIDFLKKQVTISFNHEEISLKRLVQTLNQIGYEPLISLQDVVKENRNSIDKTLVLKIAVAGFCMGNVMLFSFPEYFGLSGFEQQFQLLFGWLNLAFAIPVAFYCGRDYFISAITSIKHKHINLDTPLALIIAVLFLRTAFEVVFSLGPGFADTLTGLVFLLLMGKWLKQRTYHHISFDRDYRSYFPIAVTALQNGKEKPVSINEIKIGERLWIRNGELVPADSILMKGNGRMDMSFVTGESEPVNKVLGEIIYAGSRQTGEAIELEVVKPVSQSYLTGLWNNEHYKKHDLKQNFNDSVAKYFSLGVFTIAFCATGYWLFQSDSHKAWSAFTAVIIVACPCVLALSTPFTLSAILSVFDKNGFYIKNTDAVEELAKCNTIIFDKTGTLTSSQTADISFSGMLDSSEEIAVCSLIRNSAHPLSRQILKKLNANKFYAVQNFLETPGKGLSGKIKGQKVYAGNLSLLPAHLKKASGNGVHVVIDGVYKGYFSINQHWRPDLKELISNLKNSFKLQVLSGDTNKDECDLKAIFPLNTKIRFRQNPHQKLSAVLELQHEGNKIMMLGDGLNDAGALKQSDFGIAITDNINNFTPGCDAILKGNSLNFLSNFIQQSKDGLKIIKISFAIAIAYNCIGIYYAVQGTLYPLVAAVLMPISTITIISFTTLATKWFAKKNKLA</sequence>
<dbReference type="PROSITE" id="PS00154">
    <property type="entry name" value="ATPASE_E1_E2"/>
    <property type="match status" value="1"/>
</dbReference>
<dbReference type="Gene3D" id="1.20.1110.10">
    <property type="entry name" value="Calcium-transporting ATPase, transmembrane domain"/>
    <property type="match status" value="1"/>
</dbReference>
<evidence type="ECO:0000256" key="3">
    <source>
        <dbReference type="ARBA" id="ARBA00022448"/>
    </source>
</evidence>
<dbReference type="Gene3D" id="2.70.150.10">
    <property type="entry name" value="Calcium-transporting ATPase, cytoplasmic transduction domain A"/>
    <property type="match status" value="1"/>
</dbReference>
<dbReference type="Pfam" id="PF00702">
    <property type="entry name" value="Hydrolase"/>
    <property type="match status" value="1"/>
</dbReference>
<keyword evidence="6 13" id="KW-0812">Transmembrane</keyword>
<comment type="similarity">
    <text evidence="2">Belongs to the cation transport ATPase (P-type) (TC 3.A.3) family. Type IB subfamily.</text>
</comment>
<dbReference type="InterPro" id="IPR059000">
    <property type="entry name" value="ATPase_P-type_domA"/>
</dbReference>
<feature type="transmembrane region" description="Helical" evidence="13">
    <location>
        <begin position="737"/>
        <end position="757"/>
    </location>
</feature>
<evidence type="ECO:0000256" key="7">
    <source>
        <dbReference type="ARBA" id="ARBA00022723"/>
    </source>
</evidence>
<dbReference type="InterPro" id="IPR023214">
    <property type="entry name" value="HAD_sf"/>
</dbReference>
<evidence type="ECO:0000256" key="4">
    <source>
        <dbReference type="ARBA" id="ARBA00022475"/>
    </source>
</evidence>
<dbReference type="Gene3D" id="3.40.1110.10">
    <property type="entry name" value="Calcium-transporting ATPase, cytoplasmic domain N"/>
    <property type="match status" value="1"/>
</dbReference>
<feature type="transmembrane region" description="Helical" evidence="13">
    <location>
        <begin position="422"/>
        <end position="440"/>
    </location>
</feature>
<evidence type="ECO:0000256" key="1">
    <source>
        <dbReference type="ARBA" id="ARBA00004651"/>
    </source>
</evidence>
<dbReference type="InterPro" id="IPR036163">
    <property type="entry name" value="HMA_dom_sf"/>
</dbReference>
<evidence type="ECO:0000256" key="10">
    <source>
        <dbReference type="ARBA" id="ARBA00022989"/>
    </source>
</evidence>
<dbReference type="PRINTS" id="PR00119">
    <property type="entry name" value="CATATPASE"/>
</dbReference>
<evidence type="ECO:0000256" key="11">
    <source>
        <dbReference type="ARBA" id="ARBA00023065"/>
    </source>
</evidence>
<keyword evidence="4" id="KW-1003">Cell membrane</keyword>
<keyword evidence="9" id="KW-1278">Translocase</keyword>
<dbReference type="Gene3D" id="3.30.70.100">
    <property type="match status" value="1"/>
</dbReference>
<evidence type="ECO:0000256" key="12">
    <source>
        <dbReference type="ARBA" id="ARBA00023136"/>
    </source>
</evidence>
<dbReference type="InterPro" id="IPR006121">
    <property type="entry name" value="HMA_dom"/>
</dbReference>
<dbReference type="NCBIfam" id="TIGR01494">
    <property type="entry name" value="ATPase_P-type"/>
    <property type="match status" value="1"/>
</dbReference>
<keyword evidence="3" id="KW-0813">Transport</keyword>
<evidence type="ECO:0000256" key="13">
    <source>
        <dbReference type="SAM" id="Phobius"/>
    </source>
</evidence>
<name>A0ABQ2BH74_9SPHI</name>
<dbReference type="RefSeq" id="WP_188412662.1">
    <property type="nucleotide sequence ID" value="NZ_BMDJ01000003.1"/>
</dbReference>
<dbReference type="InterPro" id="IPR036412">
    <property type="entry name" value="HAD-like_sf"/>
</dbReference>
<dbReference type="InterPro" id="IPR021993">
    <property type="entry name" value="ATPase-cat-bd"/>
</dbReference>
<comment type="caution">
    <text evidence="16">The sequence shown here is derived from an EMBL/GenBank/DDBJ whole genome shotgun (WGS) entry which is preliminary data.</text>
</comment>
<feature type="transmembrane region" description="Helical" evidence="13">
    <location>
        <begin position="271"/>
        <end position="288"/>
    </location>
</feature>
<keyword evidence="17" id="KW-1185">Reference proteome</keyword>
<feature type="domain" description="Putative metal-binding" evidence="15">
    <location>
        <begin position="13"/>
        <end position="81"/>
    </location>
</feature>
<gene>
    <name evidence="16" type="primary">ccoI</name>
    <name evidence="16" type="ORF">GCM10008119_15050</name>
</gene>
<dbReference type="SUPFAM" id="SSF56784">
    <property type="entry name" value="HAD-like"/>
    <property type="match status" value="1"/>
</dbReference>
<feature type="transmembrane region" description="Helical" evidence="13">
    <location>
        <begin position="247"/>
        <end position="265"/>
    </location>
</feature>
<feature type="transmembrane region" description="Helical" evidence="13">
    <location>
        <begin position="206"/>
        <end position="226"/>
    </location>
</feature>
<dbReference type="PANTHER" id="PTHR43520">
    <property type="entry name" value="ATP7, ISOFORM B"/>
    <property type="match status" value="1"/>
</dbReference>
<dbReference type="InterPro" id="IPR008250">
    <property type="entry name" value="ATPase_P-typ_transduc_dom_A_sf"/>
</dbReference>
<evidence type="ECO:0000256" key="9">
    <source>
        <dbReference type="ARBA" id="ARBA00022967"/>
    </source>
</evidence>
<dbReference type="PANTHER" id="PTHR43520:SF5">
    <property type="entry name" value="CATION-TRANSPORTING P-TYPE ATPASE-RELATED"/>
    <property type="match status" value="1"/>
</dbReference>
<dbReference type="InterPro" id="IPR023299">
    <property type="entry name" value="ATPase_P-typ_cyto_dom_N"/>
</dbReference>
<evidence type="ECO:0000256" key="8">
    <source>
        <dbReference type="ARBA" id="ARBA00022842"/>
    </source>
</evidence>
<accession>A0ABQ2BH74</accession>
<keyword evidence="12 13" id="KW-0472">Membrane</keyword>
<dbReference type="Gene3D" id="3.40.50.1000">
    <property type="entry name" value="HAD superfamily/HAD-like"/>
    <property type="match status" value="2"/>
</dbReference>